<dbReference type="EMBL" id="SRLO01000018">
    <property type="protein sequence ID" value="TNN86005.1"/>
    <property type="molecule type" value="Genomic_DNA"/>
</dbReference>
<feature type="compositionally biased region" description="Basic and acidic residues" evidence="1">
    <location>
        <begin position="87"/>
        <end position="99"/>
    </location>
</feature>
<protein>
    <submittedName>
        <fullName evidence="2">Uncharacterized protein</fullName>
    </submittedName>
</protein>
<evidence type="ECO:0000256" key="1">
    <source>
        <dbReference type="SAM" id="MobiDB-lite"/>
    </source>
</evidence>
<feature type="compositionally biased region" description="Basic and acidic residues" evidence="1">
    <location>
        <begin position="1"/>
        <end position="13"/>
    </location>
</feature>
<name>A0A4Z2J6I3_9TELE</name>
<feature type="region of interest" description="Disordered" evidence="1">
    <location>
        <begin position="75"/>
        <end position="141"/>
    </location>
</feature>
<evidence type="ECO:0000313" key="2">
    <source>
        <dbReference type="EMBL" id="TNN86005.1"/>
    </source>
</evidence>
<gene>
    <name evidence="2" type="ORF">EYF80_003849</name>
</gene>
<dbReference type="AlphaFoldDB" id="A0A4Z2J6I3"/>
<proteinExistence type="predicted"/>
<sequence length="141" mass="15752">MAEKEGERDKEECQSGNEIRWQGHGSGVGVPADTLDLKEPLLLHRHWAEGAAFHLVPLWSSVTGAMLQMDAKKINQPIGTADAGLLDWDRRRTKSHSDPVNKLASSTPTSAYERKQQQQQRQQQGQEKESPAKQKQVTPLC</sequence>
<dbReference type="Proteomes" id="UP000314294">
    <property type="component" value="Unassembled WGS sequence"/>
</dbReference>
<comment type="caution">
    <text evidence="2">The sequence shown here is derived from an EMBL/GenBank/DDBJ whole genome shotgun (WGS) entry which is preliminary data.</text>
</comment>
<organism evidence="2 3">
    <name type="scientific">Liparis tanakae</name>
    <name type="common">Tanaka's snailfish</name>
    <dbReference type="NCBI Taxonomy" id="230148"/>
    <lineage>
        <taxon>Eukaryota</taxon>
        <taxon>Metazoa</taxon>
        <taxon>Chordata</taxon>
        <taxon>Craniata</taxon>
        <taxon>Vertebrata</taxon>
        <taxon>Euteleostomi</taxon>
        <taxon>Actinopterygii</taxon>
        <taxon>Neopterygii</taxon>
        <taxon>Teleostei</taxon>
        <taxon>Neoteleostei</taxon>
        <taxon>Acanthomorphata</taxon>
        <taxon>Eupercaria</taxon>
        <taxon>Perciformes</taxon>
        <taxon>Cottioidei</taxon>
        <taxon>Cottales</taxon>
        <taxon>Liparidae</taxon>
        <taxon>Liparis</taxon>
    </lineage>
</organism>
<reference evidence="2 3" key="1">
    <citation type="submission" date="2019-03" db="EMBL/GenBank/DDBJ databases">
        <title>First draft genome of Liparis tanakae, snailfish: a comprehensive survey of snailfish specific genes.</title>
        <authorList>
            <person name="Kim W."/>
            <person name="Song I."/>
            <person name="Jeong J.-H."/>
            <person name="Kim D."/>
            <person name="Kim S."/>
            <person name="Ryu S."/>
            <person name="Song J.Y."/>
            <person name="Lee S.K."/>
        </authorList>
    </citation>
    <scope>NUCLEOTIDE SEQUENCE [LARGE SCALE GENOMIC DNA]</scope>
    <source>
        <tissue evidence="2">Muscle</tissue>
    </source>
</reference>
<keyword evidence="3" id="KW-1185">Reference proteome</keyword>
<evidence type="ECO:0000313" key="3">
    <source>
        <dbReference type="Proteomes" id="UP000314294"/>
    </source>
</evidence>
<feature type="region of interest" description="Disordered" evidence="1">
    <location>
        <begin position="1"/>
        <end position="29"/>
    </location>
</feature>
<accession>A0A4Z2J6I3</accession>